<protein>
    <recommendedName>
        <fullName evidence="3">Peptidoglycan binding-like domain-containing protein</fullName>
    </recommendedName>
</protein>
<dbReference type="STRING" id="1798683.A3C90_04020"/>
<sequence length="144" mass="15544">MAMQQFQVAEGIVQRSGSESGIFGPKTRARVNEILISSETTSDIGCPPVAPTAVFQFTRTLPPGARSEDVRQLQQFLNLHGFPLAATGPGSFGHETVVYGFLTLDAVQRFQIEEHIVATPADPGHGLFGPRTRARANALLRGEK</sequence>
<accession>A0A1F6MDH7</accession>
<gene>
    <name evidence="1" type="ORF">A3C90_04020</name>
</gene>
<evidence type="ECO:0008006" key="3">
    <source>
        <dbReference type="Google" id="ProtNLM"/>
    </source>
</evidence>
<dbReference type="AlphaFoldDB" id="A0A1F6MDH7"/>
<proteinExistence type="predicted"/>
<evidence type="ECO:0000313" key="1">
    <source>
        <dbReference type="EMBL" id="OGH69712.1"/>
    </source>
</evidence>
<dbReference type="Proteomes" id="UP000177457">
    <property type="component" value="Unassembled WGS sequence"/>
</dbReference>
<dbReference type="SUPFAM" id="SSF47090">
    <property type="entry name" value="PGBD-like"/>
    <property type="match status" value="1"/>
</dbReference>
<comment type="caution">
    <text evidence="1">The sequence shown here is derived from an EMBL/GenBank/DDBJ whole genome shotgun (WGS) entry which is preliminary data.</text>
</comment>
<reference evidence="1 2" key="1">
    <citation type="journal article" date="2016" name="Nat. Commun.">
        <title>Thousands of microbial genomes shed light on interconnected biogeochemical processes in an aquifer system.</title>
        <authorList>
            <person name="Anantharaman K."/>
            <person name="Brown C.T."/>
            <person name="Hug L.A."/>
            <person name="Sharon I."/>
            <person name="Castelle C.J."/>
            <person name="Probst A.J."/>
            <person name="Thomas B.C."/>
            <person name="Singh A."/>
            <person name="Wilkins M.J."/>
            <person name="Karaoz U."/>
            <person name="Brodie E.L."/>
            <person name="Williams K.H."/>
            <person name="Hubbard S.S."/>
            <person name="Banfield J.F."/>
        </authorList>
    </citation>
    <scope>NUCLEOTIDE SEQUENCE [LARGE SCALE GENOMIC DNA]</scope>
</reference>
<name>A0A1F6MDH7_9BACT</name>
<dbReference type="EMBL" id="MFQE01000065">
    <property type="protein sequence ID" value="OGH69712.1"/>
    <property type="molecule type" value="Genomic_DNA"/>
</dbReference>
<evidence type="ECO:0000313" key="2">
    <source>
        <dbReference type="Proteomes" id="UP000177457"/>
    </source>
</evidence>
<dbReference type="Gene3D" id="1.10.101.10">
    <property type="entry name" value="PGBD-like superfamily/PGBD"/>
    <property type="match status" value="1"/>
</dbReference>
<dbReference type="InterPro" id="IPR036365">
    <property type="entry name" value="PGBD-like_sf"/>
</dbReference>
<dbReference type="InterPro" id="IPR036366">
    <property type="entry name" value="PGBDSf"/>
</dbReference>
<organism evidence="1 2">
    <name type="scientific">Candidatus Magasanikbacteria bacterium RIFCSPHIGHO2_02_FULL_51_14</name>
    <dbReference type="NCBI Taxonomy" id="1798683"/>
    <lineage>
        <taxon>Bacteria</taxon>
        <taxon>Candidatus Magasanikiibacteriota</taxon>
    </lineage>
</organism>